<feature type="transmembrane region" description="Helical" evidence="5">
    <location>
        <begin position="68"/>
        <end position="88"/>
    </location>
</feature>
<keyword evidence="4 5" id="KW-0472">Membrane</keyword>
<sequence>MTGFILLVAGVVLWWAAHLFKRIAPQARARMGDAGKGAVALALVVSIVLMVLGFRAAPVVDLWYPPYWLRHVNNLLVLIAFFMMSPAGQKGLVLHRLRHPQLAGFRAWAIAHLLVKGDLASVILFGGLFLWAIAEVFAINRAEPDWQPGEPGTLAKDAIFLAASVVLVAVVGWIHGMVGPSPFPV</sequence>
<keyword evidence="8" id="KW-1185">Reference proteome</keyword>
<feature type="transmembrane region" description="Helical" evidence="5">
    <location>
        <begin position="119"/>
        <end position="139"/>
    </location>
</feature>
<gene>
    <name evidence="7" type="ORF">SAMN05421751_101123</name>
</gene>
<evidence type="ECO:0000256" key="2">
    <source>
        <dbReference type="ARBA" id="ARBA00022692"/>
    </source>
</evidence>
<evidence type="ECO:0000256" key="5">
    <source>
        <dbReference type="SAM" id="Phobius"/>
    </source>
</evidence>
<dbReference type="Proteomes" id="UP000236742">
    <property type="component" value="Unassembled WGS sequence"/>
</dbReference>
<evidence type="ECO:0000313" key="7">
    <source>
        <dbReference type="EMBL" id="SEF41017.1"/>
    </source>
</evidence>
<feature type="transmembrane region" description="Helical" evidence="5">
    <location>
        <begin position="6"/>
        <end position="24"/>
    </location>
</feature>
<dbReference type="OrthoDB" id="5293641at2"/>
<evidence type="ECO:0000256" key="4">
    <source>
        <dbReference type="ARBA" id="ARBA00023136"/>
    </source>
</evidence>
<feature type="transmembrane region" description="Helical" evidence="5">
    <location>
        <begin position="36"/>
        <end position="56"/>
    </location>
</feature>
<accession>A0A1H5RTV8</accession>
<evidence type="ECO:0000259" key="6">
    <source>
        <dbReference type="Pfam" id="PF07298"/>
    </source>
</evidence>
<dbReference type="RefSeq" id="WP_104006174.1">
    <property type="nucleotide sequence ID" value="NZ_FNVD01000001.1"/>
</dbReference>
<feature type="domain" description="NnrU" evidence="6">
    <location>
        <begin position="6"/>
        <end position="179"/>
    </location>
</feature>
<dbReference type="AlphaFoldDB" id="A0A1H5RTV8"/>
<dbReference type="EMBL" id="FNVD01000001">
    <property type="protein sequence ID" value="SEF41017.1"/>
    <property type="molecule type" value="Genomic_DNA"/>
</dbReference>
<proteinExistence type="predicted"/>
<keyword evidence="3 5" id="KW-1133">Transmembrane helix</keyword>
<evidence type="ECO:0000313" key="8">
    <source>
        <dbReference type="Proteomes" id="UP000236742"/>
    </source>
</evidence>
<dbReference type="GO" id="GO:0016020">
    <property type="term" value="C:membrane"/>
    <property type="evidence" value="ECO:0007669"/>
    <property type="project" value="UniProtKB-SubCell"/>
</dbReference>
<feature type="transmembrane region" description="Helical" evidence="5">
    <location>
        <begin position="159"/>
        <end position="178"/>
    </location>
</feature>
<dbReference type="Pfam" id="PF07298">
    <property type="entry name" value="NnrU"/>
    <property type="match status" value="1"/>
</dbReference>
<reference evidence="7 8" key="1">
    <citation type="submission" date="2016-10" db="EMBL/GenBank/DDBJ databases">
        <authorList>
            <person name="de Groot N.N."/>
        </authorList>
    </citation>
    <scope>NUCLEOTIDE SEQUENCE [LARGE SCALE GENOMIC DNA]</scope>
    <source>
        <strain evidence="7 8">DSM 23413</strain>
    </source>
</reference>
<name>A0A1H5RTV8_9RHOB</name>
<keyword evidence="2 5" id="KW-0812">Transmembrane</keyword>
<comment type="subcellular location">
    <subcellularLocation>
        <location evidence="1">Membrane</location>
        <topology evidence="1">Multi-pass membrane protein</topology>
    </subcellularLocation>
</comment>
<dbReference type="InterPro" id="IPR009915">
    <property type="entry name" value="NnrU_dom"/>
</dbReference>
<evidence type="ECO:0000256" key="3">
    <source>
        <dbReference type="ARBA" id="ARBA00022989"/>
    </source>
</evidence>
<evidence type="ECO:0000256" key="1">
    <source>
        <dbReference type="ARBA" id="ARBA00004141"/>
    </source>
</evidence>
<protein>
    <submittedName>
        <fullName evidence="7">NnrU protein</fullName>
    </submittedName>
</protein>
<organism evidence="7 8">
    <name type="scientific">Jhaorihella thermophila</name>
    <dbReference type="NCBI Taxonomy" id="488547"/>
    <lineage>
        <taxon>Bacteria</taxon>
        <taxon>Pseudomonadati</taxon>
        <taxon>Pseudomonadota</taxon>
        <taxon>Alphaproteobacteria</taxon>
        <taxon>Rhodobacterales</taxon>
        <taxon>Paracoccaceae</taxon>
        <taxon>Jhaorihella</taxon>
    </lineage>
</organism>